<feature type="chain" id="PRO_5038069447" evidence="6">
    <location>
        <begin position="22"/>
        <end position="180"/>
    </location>
</feature>
<proteinExistence type="inferred from homology"/>
<feature type="compositionally biased region" description="Basic and acidic residues" evidence="5">
    <location>
        <begin position="167"/>
        <end position="180"/>
    </location>
</feature>
<evidence type="ECO:0000256" key="4">
    <source>
        <dbReference type="ARBA" id="ARBA00022729"/>
    </source>
</evidence>
<evidence type="ECO:0000313" key="7">
    <source>
        <dbReference type="Proteomes" id="UP000887574"/>
    </source>
</evidence>
<reference evidence="8" key="1">
    <citation type="submission" date="2022-11" db="UniProtKB">
        <authorList>
            <consortium name="WormBaseParasite"/>
        </authorList>
    </citation>
    <scope>IDENTIFICATION</scope>
</reference>
<sequence>MNLFALAFLVAHCFWSGNCQAKERIPILYELIVTGDLQCYDGQYMQGNRVELYDEDTVYDSLMGKSATDYAGRFKVEGSAVENLIAGPIDPYLYITHHCESRVFGQRIKNFERSGPTLRGNIACRFGCGFGRRQPRCSSPEYIRKCGKKKGPNDNKKDGLAESGNLNEKDSQKNRSDGKG</sequence>
<organism evidence="7 8">
    <name type="scientific">Ditylenchus dipsaci</name>
    <dbReference type="NCBI Taxonomy" id="166011"/>
    <lineage>
        <taxon>Eukaryota</taxon>
        <taxon>Metazoa</taxon>
        <taxon>Ecdysozoa</taxon>
        <taxon>Nematoda</taxon>
        <taxon>Chromadorea</taxon>
        <taxon>Rhabditida</taxon>
        <taxon>Tylenchina</taxon>
        <taxon>Tylenchomorpha</taxon>
        <taxon>Sphaerularioidea</taxon>
        <taxon>Anguinidae</taxon>
        <taxon>Anguininae</taxon>
        <taxon>Ditylenchus</taxon>
    </lineage>
</organism>
<evidence type="ECO:0000256" key="2">
    <source>
        <dbReference type="ARBA" id="ARBA00010112"/>
    </source>
</evidence>
<accession>A0A915D712</accession>
<evidence type="ECO:0000256" key="3">
    <source>
        <dbReference type="ARBA" id="ARBA00022525"/>
    </source>
</evidence>
<evidence type="ECO:0000256" key="6">
    <source>
        <dbReference type="SAM" id="SignalP"/>
    </source>
</evidence>
<evidence type="ECO:0000313" key="8">
    <source>
        <dbReference type="WBParaSite" id="jg16719"/>
    </source>
</evidence>
<dbReference type="Gene3D" id="2.60.40.3330">
    <property type="match status" value="1"/>
</dbReference>
<dbReference type="PANTHER" id="PTHR21700">
    <property type="entry name" value="TRANSTHYRETIN-LIKE FAMILY PROTEIN-RELATED"/>
    <property type="match status" value="1"/>
</dbReference>
<dbReference type="InterPro" id="IPR038479">
    <property type="entry name" value="Transthyretin-like_sf"/>
</dbReference>
<evidence type="ECO:0000256" key="1">
    <source>
        <dbReference type="ARBA" id="ARBA00004613"/>
    </source>
</evidence>
<feature type="region of interest" description="Disordered" evidence="5">
    <location>
        <begin position="142"/>
        <end position="180"/>
    </location>
</feature>
<feature type="compositionally biased region" description="Basic and acidic residues" evidence="5">
    <location>
        <begin position="151"/>
        <end position="160"/>
    </location>
</feature>
<dbReference type="PANTHER" id="PTHR21700:SF24">
    <property type="entry name" value="TRANSTHYRETIN-LIKE FAMILY PROTEIN"/>
    <property type="match status" value="1"/>
</dbReference>
<comment type="subcellular location">
    <subcellularLocation>
        <location evidence="1">Secreted</location>
    </subcellularLocation>
</comment>
<keyword evidence="4 6" id="KW-0732">Signal</keyword>
<dbReference type="AlphaFoldDB" id="A0A915D712"/>
<keyword evidence="3" id="KW-0964">Secreted</keyword>
<evidence type="ECO:0000256" key="5">
    <source>
        <dbReference type="SAM" id="MobiDB-lite"/>
    </source>
</evidence>
<dbReference type="Proteomes" id="UP000887574">
    <property type="component" value="Unplaced"/>
</dbReference>
<name>A0A915D712_9BILA</name>
<keyword evidence="7" id="KW-1185">Reference proteome</keyword>
<dbReference type="InterPro" id="IPR001534">
    <property type="entry name" value="Transthyretin-like"/>
</dbReference>
<feature type="signal peptide" evidence="6">
    <location>
        <begin position="1"/>
        <end position="21"/>
    </location>
</feature>
<dbReference type="GO" id="GO:0005576">
    <property type="term" value="C:extracellular region"/>
    <property type="evidence" value="ECO:0007669"/>
    <property type="project" value="UniProtKB-SubCell"/>
</dbReference>
<dbReference type="Pfam" id="PF01060">
    <property type="entry name" value="TTR-52"/>
    <property type="match status" value="1"/>
</dbReference>
<protein>
    <submittedName>
        <fullName evidence="8">Transthyretin-like family protein</fullName>
    </submittedName>
</protein>
<dbReference type="WBParaSite" id="jg16719">
    <property type="protein sequence ID" value="jg16719"/>
    <property type="gene ID" value="jg16719"/>
</dbReference>
<dbReference type="GO" id="GO:0009986">
    <property type="term" value="C:cell surface"/>
    <property type="evidence" value="ECO:0007669"/>
    <property type="project" value="InterPro"/>
</dbReference>
<comment type="similarity">
    <text evidence="2">Belongs to the nematode transthyretin-like family.</text>
</comment>